<dbReference type="InterPro" id="IPR046825">
    <property type="entry name" value="PDH_C"/>
</dbReference>
<protein>
    <submittedName>
        <fullName evidence="3">Prephenate dehydrogenase</fullName>
    </submittedName>
</protein>
<dbReference type="GO" id="GO:0006571">
    <property type="term" value="P:tyrosine biosynthetic process"/>
    <property type="evidence" value="ECO:0007669"/>
    <property type="project" value="InterPro"/>
</dbReference>
<proteinExistence type="predicted"/>
<dbReference type="PANTHER" id="PTHR21363:SF0">
    <property type="entry name" value="PREPHENATE DEHYDROGENASE [NADP(+)]"/>
    <property type="match status" value="1"/>
</dbReference>
<evidence type="ECO:0000313" key="3">
    <source>
        <dbReference type="EMBL" id="XCB28677.1"/>
    </source>
</evidence>
<dbReference type="Gene3D" id="1.10.3660.10">
    <property type="entry name" value="6-phosphogluconate dehydrogenase C-terminal like domain"/>
    <property type="match status" value="1"/>
</dbReference>
<dbReference type="GO" id="GO:0004665">
    <property type="term" value="F:prephenate dehydrogenase (NADP+) activity"/>
    <property type="evidence" value="ECO:0007669"/>
    <property type="project" value="InterPro"/>
</dbReference>
<dbReference type="PROSITE" id="PS51176">
    <property type="entry name" value="PDH_ADH"/>
    <property type="match status" value="1"/>
</dbReference>
<evidence type="ECO:0000256" key="1">
    <source>
        <dbReference type="ARBA" id="ARBA00023002"/>
    </source>
</evidence>
<dbReference type="InterPro" id="IPR050812">
    <property type="entry name" value="Preph/Arog_dehydrog"/>
</dbReference>
<accession>A0AAU7ZJZ6</accession>
<name>A0AAU7ZJZ6_9BACT</name>
<evidence type="ECO:0000259" key="2">
    <source>
        <dbReference type="PROSITE" id="PS51176"/>
    </source>
</evidence>
<keyword evidence="1" id="KW-0560">Oxidoreductase</keyword>
<dbReference type="AlphaFoldDB" id="A0AAU7ZJZ6"/>
<dbReference type="PANTHER" id="PTHR21363">
    <property type="entry name" value="PREPHENATE DEHYDROGENASE"/>
    <property type="match status" value="1"/>
</dbReference>
<organism evidence="3">
    <name type="scientific">Tunturiibacter empetritectus</name>
    <dbReference type="NCBI Taxonomy" id="3069691"/>
    <lineage>
        <taxon>Bacteria</taxon>
        <taxon>Pseudomonadati</taxon>
        <taxon>Acidobacteriota</taxon>
        <taxon>Terriglobia</taxon>
        <taxon>Terriglobales</taxon>
        <taxon>Acidobacteriaceae</taxon>
        <taxon>Tunturiibacter</taxon>
    </lineage>
</organism>
<dbReference type="Pfam" id="PF02153">
    <property type="entry name" value="PDH_N"/>
    <property type="match status" value="1"/>
</dbReference>
<feature type="domain" description="Prephenate/arogenate dehydrogenase" evidence="2">
    <location>
        <begin position="3"/>
        <end position="285"/>
    </location>
</feature>
<dbReference type="KEGG" id="temp:RBB75_09250"/>
<dbReference type="Pfam" id="PF20463">
    <property type="entry name" value="PDH_C"/>
    <property type="match status" value="1"/>
</dbReference>
<dbReference type="InterPro" id="IPR008927">
    <property type="entry name" value="6-PGluconate_DH-like_C_sf"/>
</dbReference>
<dbReference type="SUPFAM" id="SSF51735">
    <property type="entry name" value="NAD(P)-binding Rossmann-fold domains"/>
    <property type="match status" value="1"/>
</dbReference>
<dbReference type="SUPFAM" id="SSF48179">
    <property type="entry name" value="6-phosphogluconate dehydrogenase C-terminal domain-like"/>
    <property type="match status" value="1"/>
</dbReference>
<dbReference type="InterPro" id="IPR046826">
    <property type="entry name" value="PDH_N"/>
</dbReference>
<dbReference type="GO" id="GO:0008977">
    <property type="term" value="F:prephenate dehydrogenase (NAD+) activity"/>
    <property type="evidence" value="ECO:0007669"/>
    <property type="project" value="InterPro"/>
</dbReference>
<dbReference type="GO" id="GO:0070403">
    <property type="term" value="F:NAD+ binding"/>
    <property type="evidence" value="ECO:0007669"/>
    <property type="project" value="InterPro"/>
</dbReference>
<reference evidence="3" key="1">
    <citation type="submission" date="2023-08" db="EMBL/GenBank/DDBJ databases">
        <authorList>
            <person name="Messyasz A."/>
            <person name="Mannisto M.K."/>
            <person name="Kerkhof L.J."/>
            <person name="Haggblom M."/>
        </authorList>
    </citation>
    <scope>NUCLEOTIDE SEQUENCE</scope>
    <source>
        <strain evidence="3">M8UP23</strain>
    </source>
</reference>
<dbReference type="EMBL" id="CP132932">
    <property type="protein sequence ID" value="XCB28677.1"/>
    <property type="molecule type" value="Genomic_DNA"/>
</dbReference>
<dbReference type="InterPro" id="IPR003099">
    <property type="entry name" value="Prephen_DH"/>
</dbReference>
<sequence length="285" mass="31116">MMERVFIIGTGLIGASTGLALRAAGFGGRIDGWDNSQLEMASAVQMGAIDGRAASRENALELARLADVIVLAVPVLAIKDWMQQLAPVLRSGQLVTDVGSTKLEIVELARELFAGDTTAVFLPGHPMAGKESGGALLAEAGLFDGAMWLFTPITPETTAMEREWRGWIGCFGSRMLDMDAMRHDEMCAWVSHLPQMLSTALSALLEERFGDAPEIAAIGGRALRETTRLGASPYSMWRDVAMTNSGPVADTLLAFEQRLQHVRENLRTPELRDEFALANRFRQRR</sequence>
<reference evidence="3" key="2">
    <citation type="journal article" date="2024" name="Environ. Microbiol.">
        <title>Genome analysis and description of Tunturibacter gen. nov. expands the diversity of Terriglobia in tundra soils.</title>
        <authorList>
            <person name="Messyasz A."/>
            <person name="Mannisto M.K."/>
            <person name="Kerkhof L.J."/>
            <person name="Haggblom M.M."/>
        </authorList>
    </citation>
    <scope>NUCLEOTIDE SEQUENCE</scope>
    <source>
        <strain evidence="3">M8UP23</strain>
    </source>
</reference>
<dbReference type="InterPro" id="IPR036291">
    <property type="entry name" value="NAD(P)-bd_dom_sf"/>
</dbReference>
<gene>
    <name evidence="3" type="ORF">RBB75_09250</name>
</gene>
<dbReference type="Gene3D" id="3.40.50.720">
    <property type="entry name" value="NAD(P)-binding Rossmann-like Domain"/>
    <property type="match status" value="1"/>
</dbReference>